<reference evidence="2 3" key="1">
    <citation type="submission" date="2024-02" db="EMBL/GenBank/DDBJ databases">
        <authorList>
            <person name="Vignale AGUSTIN F."/>
            <person name="Sosa J E."/>
            <person name="Modenutti C."/>
        </authorList>
    </citation>
    <scope>NUCLEOTIDE SEQUENCE [LARGE SCALE GENOMIC DNA]</scope>
</reference>
<gene>
    <name evidence="2" type="ORF">ILEXP_LOCUS25376</name>
</gene>
<feature type="transmembrane region" description="Helical" evidence="1">
    <location>
        <begin position="20"/>
        <end position="40"/>
    </location>
</feature>
<keyword evidence="1" id="KW-0812">Transmembrane</keyword>
<sequence>MAMDCQDCPQKPSLALEKKMPLLLGFGCLSTFFSFFKISLSLSNSMLNFSACCGLGGRGGGYVGGRRQVLEARIILGGHDALIDPTKSYLTFSLSLRSMINNY</sequence>
<dbReference type="EMBL" id="CAUOFW020002914">
    <property type="protein sequence ID" value="CAK9156824.1"/>
    <property type="molecule type" value="Genomic_DNA"/>
</dbReference>
<evidence type="ECO:0000313" key="2">
    <source>
        <dbReference type="EMBL" id="CAK9156824.1"/>
    </source>
</evidence>
<proteinExistence type="predicted"/>
<evidence type="ECO:0000313" key="3">
    <source>
        <dbReference type="Proteomes" id="UP001642360"/>
    </source>
</evidence>
<accession>A0ABC8SI05</accession>
<keyword evidence="1" id="KW-0472">Membrane</keyword>
<organism evidence="2 3">
    <name type="scientific">Ilex paraguariensis</name>
    <name type="common">yerba mate</name>
    <dbReference type="NCBI Taxonomy" id="185542"/>
    <lineage>
        <taxon>Eukaryota</taxon>
        <taxon>Viridiplantae</taxon>
        <taxon>Streptophyta</taxon>
        <taxon>Embryophyta</taxon>
        <taxon>Tracheophyta</taxon>
        <taxon>Spermatophyta</taxon>
        <taxon>Magnoliopsida</taxon>
        <taxon>eudicotyledons</taxon>
        <taxon>Gunneridae</taxon>
        <taxon>Pentapetalae</taxon>
        <taxon>asterids</taxon>
        <taxon>campanulids</taxon>
        <taxon>Aquifoliales</taxon>
        <taxon>Aquifoliaceae</taxon>
        <taxon>Ilex</taxon>
    </lineage>
</organism>
<dbReference type="Proteomes" id="UP001642360">
    <property type="component" value="Unassembled WGS sequence"/>
</dbReference>
<protein>
    <submittedName>
        <fullName evidence="2">Uncharacterized protein</fullName>
    </submittedName>
</protein>
<evidence type="ECO:0000256" key="1">
    <source>
        <dbReference type="SAM" id="Phobius"/>
    </source>
</evidence>
<dbReference type="AlphaFoldDB" id="A0ABC8SI05"/>
<keyword evidence="1" id="KW-1133">Transmembrane helix</keyword>
<comment type="caution">
    <text evidence="2">The sequence shown here is derived from an EMBL/GenBank/DDBJ whole genome shotgun (WGS) entry which is preliminary data.</text>
</comment>
<keyword evidence="3" id="KW-1185">Reference proteome</keyword>
<name>A0ABC8SI05_9AQUA</name>